<feature type="transmembrane region" description="Helical" evidence="1">
    <location>
        <begin position="237"/>
        <end position="255"/>
    </location>
</feature>
<proteinExistence type="predicted"/>
<dbReference type="InterPro" id="IPR016035">
    <property type="entry name" value="Acyl_Trfase/lysoPLipase"/>
</dbReference>
<evidence type="ECO:0000313" key="3">
    <source>
        <dbReference type="Proteomes" id="UP000199031"/>
    </source>
</evidence>
<evidence type="ECO:0000256" key="1">
    <source>
        <dbReference type="SAM" id="Phobius"/>
    </source>
</evidence>
<reference evidence="2 3" key="1">
    <citation type="submission" date="2016-10" db="EMBL/GenBank/DDBJ databases">
        <authorList>
            <person name="de Groot N.N."/>
        </authorList>
    </citation>
    <scope>NUCLEOTIDE SEQUENCE [LARGE SCALE GENOMIC DNA]</scope>
    <source>
        <strain evidence="2 3">DSM 28286</strain>
    </source>
</reference>
<dbReference type="Proteomes" id="UP000199031">
    <property type="component" value="Unassembled WGS sequence"/>
</dbReference>
<feature type="transmembrane region" description="Helical" evidence="1">
    <location>
        <begin position="261"/>
        <end position="282"/>
    </location>
</feature>
<dbReference type="AlphaFoldDB" id="A0A1I5VYV9"/>
<feature type="transmembrane region" description="Helical" evidence="1">
    <location>
        <begin position="102"/>
        <end position="123"/>
    </location>
</feature>
<sequence length="747" mass="84866">MKKYLAGFFYSLPVQLLFLHFRRYQVLLLFWAILFATISGHFLKPYGADTLMLAPEYLGKVSALSAFFVGLAVGAFIMSWNITTFILHSRHIKFLATTAQPFLKFCINNAVIPFFFLLCYLFFTIDYQRTEELSSTLEIVSLTGGFLGGFILALTIAFGYFFRADRKIYRRMATDFTSANEKYERASRMIKNSKIEKGEMRVDFFLSATLGLRKPRNVKHYSQEFINSIFKRHHVEAVKAVFIAFIVLLLIGLFAENRYLQIPAAASITLFFTILIAVAGALSLFMGSWSFPVGIVIYLLVNWMFINRLIDPRNKAYGLNYNTKEKPVYNREALNALTTKDAITKDSAAFVSILNNWKAKQKDSRPVMFILDVSGGGNRSAAFTMNVLTKLDTLTNGSFFSQCALITGASGGMIGAAYFRELYLQKQQGKISSLQQKRYIDNICKDLLNPVFTSLVARDMIGPFGKFNFDGNSFILDRGYAFEQKLNANTNGILNKRLKNYLQAESSGIIPTMIFNTAITRDGRKMMIGTQQMKFMMKPSFMQNNLGIYDVDGLDYQSFFANQNPGNTRFLTVLRMNATFPFVLPNVEMPAKPEIDVMDGGLRDNFGHETSLRFINFFKDWLKENTSKVVLVEIRDRPAEDWSRPYEVNSIIGLITKPVFVLQNNWFNVQDYYEKDQVNYMLDAYGPNLYKTSFSYEALPNTISASLSFHLTAAEKKGIANSLNNEANQRSFSIIDSLSKATLESAE</sequence>
<feature type="transmembrane region" description="Helical" evidence="1">
    <location>
        <begin position="289"/>
        <end position="306"/>
    </location>
</feature>
<dbReference type="STRING" id="1465490.SAMN05444277_105268"/>
<keyword evidence="3" id="KW-1185">Reference proteome</keyword>
<evidence type="ECO:0008006" key="4">
    <source>
        <dbReference type="Google" id="ProtNLM"/>
    </source>
</evidence>
<keyword evidence="1" id="KW-0812">Transmembrane</keyword>
<dbReference type="SUPFAM" id="SSF52151">
    <property type="entry name" value="FabD/lysophospholipase-like"/>
    <property type="match status" value="1"/>
</dbReference>
<feature type="transmembrane region" description="Helical" evidence="1">
    <location>
        <begin position="143"/>
        <end position="162"/>
    </location>
</feature>
<organism evidence="2 3">
    <name type="scientific">Parafilimonas terrae</name>
    <dbReference type="NCBI Taxonomy" id="1465490"/>
    <lineage>
        <taxon>Bacteria</taxon>
        <taxon>Pseudomonadati</taxon>
        <taxon>Bacteroidota</taxon>
        <taxon>Chitinophagia</taxon>
        <taxon>Chitinophagales</taxon>
        <taxon>Chitinophagaceae</taxon>
        <taxon>Parafilimonas</taxon>
    </lineage>
</organism>
<evidence type="ECO:0000313" key="2">
    <source>
        <dbReference type="EMBL" id="SFQ12641.1"/>
    </source>
</evidence>
<dbReference type="EMBL" id="FOXQ01000005">
    <property type="protein sequence ID" value="SFQ12641.1"/>
    <property type="molecule type" value="Genomic_DNA"/>
</dbReference>
<dbReference type="OrthoDB" id="1488930at2"/>
<keyword evidence="1" id="KW-1133">Transmembrane helix</keyword>
<protein>
    <recommendedName>
        <fullName evidence="4">Patatin-like phospholipase</fullName>
    </recommendedName>
</protein>
<keyword evidence="1" id="KW-0472">Membrane</keyword>
<accession>A0A1I5VYV9</accession>
<dbReference type="RefSeq" id="WP_090658165.1">
    <property type="nucleotide sequence ID" value="NZ_FOXQ01000005.1"/>
</dbReference>
<feature type="transmembrane region" description="Helical" evidence="1">
    <location>
        <begin position="26"/>
        <end position="43"/>
    </location>
</feature>
<dbReference type="Gene3D" id="3.40.1090.10">
    <property type="entry name" value="Cytosolic phospholipase A2 catalytic domain"/>
    <property type="match status" value="1"/>
</dbReference>
<name>A0A1I5VYV9_9BACT</name>
<feature type="transmembrane region" description="Helical" evidence="1">
    <location>
        <begin position="63"/>
        <end position="82"/>
    </location>
</feature>
<gene>
    <name evidence="2" type="ORF">SAMN05444277_105268</name>
</gene>